<comment type="caution">
    <text evidence="1">The sequence shown here is derived from an EMBL/GenBank/DDBJ whole genome shotgun (WGS) entry which is preliminary data.</text>
</comment>
<accession>A0ABQ8SK57</accession>
<protein>
    <submittedName>
        <fullName evidence="1">Uncharacterized protein</fullName>
    </submittedName>
</protein>
<name>A0ABQ8SK57_PERAM</name>
<keyword evidence="2" id="KW-1185">Reference proteome</keyword>
<proteinExistence type="predicted"/>
<sequence>MGAHTRRSGTAKDVKLSSALRGRYSRMELLYKGPTKLRVNTRPYFRIGQVFSANDDSGYNCSANDRFLWPSKVNVDMFLGKNQYFRICAHLTTYGTLLQTSEWADNRQATNFECTLTPCDLNCGFLLTNSDVYYANQDFRYADVSGLESQPDPIKGMLSGKCMSAPQHIIYNLSGEYAIRKVQDNREGLELNGLHQLLVYADDVNMLGENPQTIRENTGILLEAKHYGKIMDVIDALDSTDSSPVAAAKSLPSEQLLEDILFIDSDFKIVSKSITLLESSKLQLSEALNIVDKISQTVIQNNNSLISEKVNCRSYSDHAHCFLSRTHKVSVRQNCTYSNVQIKRFQMSDNNESKQIGRLKLTCGFKPGPSRFTVGHANRYTTVVDANIVNYNAGYKILYNSKSYTLVYLLSCNTMSKAPVIGKHHV</sequence>
<dbReference type="EMBL" id="JAJSOF020000027">
    <property type="protein sequence ID" value="KAJ4434135.1"/>
    <property type="molecule type" value="Genomic_DNA"/>
</dbReference>
<gene>
    <name evidence="1" type="ORF">ANN_16455</name>
</gene>
<dbReference type="Proteomes" id="UP001148838">
    <property type="component" value="Unassembled WGS sequence"/>
</dbReference>
<evidence type="ECO:0000313" key="1">
    <source>
        <dbReference type="EMBL" id="KAJ4434135.1"/>
    </source>
</evidence>
<organism evidence="1 2">
    <name type="scientific">Periplaneta americana</name>
    <name type="common">American cockroach</name>
    <name type="synonym">Blatta americana</name>
    <dbReference type="NCBI Taxonomy" id="6978"/>
    <lineage>
        <taxon>Eukaryota</taxon>
        <taxon>Metazoa</taxon>
        <taxon>Ecdysozoa</taxon>
        <taxon>Arthropoda</taxon>
        <taxon>Hexapoda</taxon>
        <taxon>Insecta</taxon>
        <taxon>Pterygota</taxon>
        <taxon>Neoptera</taxon>
        <taxon>Polyneoptera</taxon>
        <taxon>Dictyoptera</taxon>
        <taxon>Blattodea</taxon>
        <taxon>Blattoidea</taxon>
        <taxon>Blattidae</taxon>
        <taxon>Blattinae</taxon>
        <taxon>Periplaneta</taxon>
    </lineage>
</organism>
<reference evidence="1 2" key="1">
    <citation type="journal article" date="2022" name="Allergy">
        <title>Genome assembly and annotation of Periplaneta americana reveal a comprehensive cockroach allergen profile.</title>
        <authorList>
            <person name="Wang L."/>
            <person name="Xiong Q."/>
            <person name="Saelim N."/>
            <person name="Wang L."/>
            <person name="Nong W."/>
            <person name="Wan A.T."/>
            <person name="Shi M."/>
            <person name="Liu X."/>
            <person name="Cao Q."/>
            <person name="Hui J.H.L."/>
            <person name="Sookrung N."/>
            <person name="Leung T.F."/>
            <person name="Tungtrongchitr A."/>
            <person name="Tsui S.K.W."/>
        </authorList>
    </citation>
    <scope>NUCLEOTIDE SEQUENCE [LARGE SCALE GENOMIC DNA]</scope>
    <source>
        <strain evidence="1">PWHHKU_190912</strain>
    </source>
</reference>
<evidence type="ECO:0000313" key="2">
    <source>
        <dbReference type="Proteomes" id="UP001148838"/>
    </source>
</evidence>